<evidence type="ECO:0000256" key="4">
    <source>
        <dbReference type="ARBA" id="ARBA00022475"/>
    </source>
</evidence>
<dbReference type="CDD" id="cd06261">
    <property type="entry name" value="TM_PBP2"/>
    <property type="match status" value="1"/>
</dbReference>
<keyword evidence="7 9" id="KW-1133">Transmembrane helix</keyword>
<comment type="caution">
    <text evidence="11">The sequence shown here is derived from an EMBL/GenBank/DDBJ whole genome shotgun (WGS) entry which is preliminary data.</text>
</comment>
<dbReference type="PROSITE" id="PS50928">
    <property type="entry name" value="ABC_TM1"/>
    <property type="match status" value="1"/>
</dbReference>
<gene>
    <name evidence="11" type="ORF">I7412_29475</name>
</gene>
<evidence type="ECO:0000313" key="11">
    <source>
        <dbReference type="EMBL" id="MBL7631219.1"/>
    </source>
</evidence>
<dbReference type="GO" id="GO:0006865">
    <property type="term" value="P:amino acid transport"/>
    <property type="evidence" value="ECO:0007669"/>
    <property type="project" value="UniProtKB-KW"/>
</dbReference>
<dbReference type="RefSeq" id="WP_203002749.1">
    <property type="nucleotide sequence ID" value="NZ_JADWYU010000110.1"/>
</dbReference>
<dbReference type="EMBL" id="JAEACQ010000262">
    <property type="protein sequence ID" value="MBL7631219.1"/>
    <property type="molecule type" value="Genomic_DNA"/>
</dbReference>
<keyword evidence="4" id="KW-1003">Cell membrane</keyword>
<dbReference type="InterPro" id="IPR010065">
    <property type="entry name" value="AA_ABC_transptr_permease_3TM"/>
</dbReference>
<feature type="domain" description="ABC transmembrane type-1" evidence="10">
    <location>
        <begin position="15"/>
        <end position="203"/>
    </location>
</feature>
<dbReference type="InterPro" id="IPR043429">
    <property type="entry name" value="ArtM/GltK/GlnP/TcyL/YhdX-like"/>
</dbReference>
<dbReference type="GO" id="GO:0022857">
    <property type="term" value="F:transmembrane transporter activity"/>
    <property type="evidence" value="ECO:0007669"/>
    <property type="project" value="InterPro"/>
</dbReference>
<proteinExistence type="inferred from homology"/>
<feature type="transmembrane region" description="Helical" evidence="9">
    <location>
        <begin position="184"/>
        <end position="206"/>
    </location>
</feature>
<dbReference type="PANTHER" id="PTHR30614:SF37">
    <property type="entry name" value="AMINO-ACID ABC TRANSPORTER PERMEASE PROTEIN YHDX-RELATED"/>
    <property type="match status" value="1"/>
</dbReference>
<evidence type="ECO:0000259" key="10">
    <source>
        <dbReference type="PROSITE" id="PS50928"/>
    </source>
</evidence>
<sequence>MDVVLDNLDKYGSGMWVTVELTALSFLLALAVGTVVAGMRVSPSAPVRAAGTLYVETVRNTPPLVLLFLFVYGLPKAGVIYSLFTSAVIVLGCYTGAFVGEALRSGIASVPVGQAEAARALGLSFTQTLRSVVLPQAFRTVIPPIGGLLSALVRNSALAAVIGVADLTYQAERVNTAHTDPIPIFIGAMICYLILTLPLGALIGFAERRLAVTR</sequence>
<comment type="subcellular location">
    <subcellularLocation>
        <location evidence="1 9">Cell membrane</location>
        <topology evidence="1 9">Multi-pass membrane protein</topology>
    </subcellularLocation>
</comment>
<dbReference type="Gene3D" id="1.10.3720.10">
    <property type="entry name" value="MetI-like"/>
    <property type="match status" value="1"/>
</dbReference>
<keyword evidence="12" id="KW-1185">Reference proteome</keyword>
<evidence type="ECO:0000256" key="3">
    <source>
        <dbReference type="ARBA" id="ARBA00022448"/>
    </source>
</evidence>
<evidence type="ECO:0000256" key="8">
    <source>
        <dbReference type="ARBA" id="ARBA00023136"/>
    </source>
</evidence>
<keyword evidence="6" id="KW-0029">Amino-acid transport</keyword>
<dbReference type="NCBIfam" id="TIGR01726">
    <property type="entry name" value="HEQRo_perm_3TM"/>
    <property type="match status" value="1"/>
</dbReference>
<dbReference type="InterPro" id="IPR000515">
    <property type="entry name" value="MetI-like"/>
</dbReference>
<feature type="transmembrane region" description="Helical" evidence="9">
    <location>
        <begin position="145"/>
        <end position="164"/>
    </location>
</feature>
<organism evidence="11 12">
    <name type="scientific">Frankia nepalensis</name>
    <dbReference type="NCBI Taxonomy" id="1836974"/>
    <lineage>
        <taxon>Bacteria</taxon>
        <taxon>Bacillati</taxon>
        <taxon>Actinomycetota</taxon>
        <taxon>Actinomycetes</taxon>
        <taxon>Frankiales</taxon>
        <taxon>Frankiaceae</taxon>
        <taxon>Frankia</taxon>
    </lineage>
</organism>
<evidence type="ECO:0000256" key="7">
    <source>
        <dbReference type="ARBA" id="ARBA00022989"/>
    </source>
</evidence>
<dbReference type="PANTHER" id="PTHR30614">
    <property type="entry name" value="MEMBRANE COMPONENT OF AMINO ACID ABC TRANSPORTER"/>
    <property type="match status" value="1"/>
</dbReference>
<dbReference type="Proteomes" id="UP000604475">
    <property type="component" value="Unassembled WGS sequence"/>
</dbReference>
<comment type="similarity">
    <text evidence="2">Belongs to the binding-protein-dependent transport system permease family. HisMQ subfamily.</text>
</comment>
<feature type="transmembrane region" description="Helical" evidence="9">
    <location>
        <begin position="53"/>
        <end position="73"/>
    </location>
</feature>
<protein>
    <submittedName>
        <fullName evidence="11">Amino acid ABC transporter permease</fullName>
    </submittedName>
</protein>
<evidence type="ECO:0000256" key="1">
    <source>
        <dbReference type="ARBA" id="ARBA00004651"/>
    </source>
</evidence>
<dbReference type="InterPro" id="IPR035906">
    <property type="entry name" value="MetI-like_sf"/>
</dbReference>
<dbReference type="GO" id="GO:0043190">
    <property type="term" value="C:ATP-binding cassette (ABC) transporter complex"/>
    <property type="evidence" value="ECO:0007669"/>
    <property type="project" value="InterPro"/>
</dbReference>
<evidence type="ECO:0000313" key="12">
    <source>
        <dbReference type="Proteomes" id="UP000604475"/>
    </source>
</evidence>
<evidence type="ECO:0000256" key="6">
    <source>
        <dbReference type="ARBA" id="ARBA00022970"/>
    </source>
</evidence>
<evidence type="ECO:0000256" key="2">
    <source>
        <dbReference type="ARBA" id="ARBA00010072"/>
    </source>
</evidence>
<keyword evidence="8 9" id="KW-0472">Membrane</keyword>
<dbReference type="SUPFAM" id="SSF161098">
    <property type="entry name" value="MetI-like"/>
    <property type="match status" value="1"/>
</dbReference>
<name>A0A937RLV9_9ACTN</name>
<keyword evidence="5 9" id="KW-0812">Transmembrane</keyword>
<reference evidence="11" key="1">
    <citation type="submission" date="2020-12" db="EMBL/GenBank/DDBJ databases">
        <title>Genomic characterization of non-nitrogen-fixing Frankia strains.</title>
        <authorList>
            <person name="Carlos-Shanley C."/>
            <person name="Guerra T."/>
            <person name="Hahn D."/>
        </authorList>
    </citation>
    <scope>NUCLEOTIDE SEQUENCE</scope>
    <source>
        <strain evidence="11">CN6</strain>
    </source>
</reference>
<dbReference type="Pfam" id="PF00528">
    <property type="entry name" value="BPD_transp_1"/>
    <property type="match status" value="1"/>
</dbReference>
<dbReference type="AlphaFoldDB" id="A0A937RLV9"/>
<evidence type="ECO:0000256" key="9">
    <source>
        <dbReference type="RuleBase" id="RU363032"/>
    </source>
</evidence>
<keyword evidence="3 9" id="KW-0813">Transport</keyword>
<feature type="transmembrane region" description="Helical" evidence="9">
    <location>
        <begin position="15"/>
        <end position="41"/>
    </location>
</feature>
<evidence type="ECO:0000256" key="5">
    <source>
        <dbReference type="ARBA" id="ARBA00022692"/>
    </source>
</evidence>
<feature type="transmembrane region" description="Helical" evidence="9">
    <location>
        <begin position="79"/>
        <end position="99"/>
    </location>
</feature>
<accession>A0A937RLV9</accession>